<keyword evidence="2" id="KW-1185">Reference proteome</keyword>
<dbReference type="EMBL" id="JBCEZU010000023">
    <property type="protein sequence ID" value="KAK9538357.1"/>
    <property type="molecule type" value="Genomic_DNA"/>
</dbReference>
<sequence length="114" mass="13007">MKRVLMEPWTGRRRLRCTGAPEAVPLLDRLLEELDGAQLMQNKQTALNAITPERRLHLFSRRLSRCEINLNDAFLAASAATWSRKLQSDALWLTVTITATALPQRGREAMNVFF</sequence>
<dbReference type="Proteomes" id="UP001488805">
    <property type="component" value="Unassembled WGS sequence"/>
</dbReference>
<protein>
    <submittedName>
        <fullName evidence="1">Uncharacterized protein</fullName>
    </submittedName>
</protein>
<evidence type="ECO:0000313" key="2">
    <source>
        <dbReference type="Proteomes" id="UP001488805"/>
    </source>
</evidence>
<name>A0AAW1FU37_ZOAVI</name>
<gene>
    <name evidence="1" type="ORF">VZT92_003532</name>
</gene>
<dbReference type="AlphaFoldDB" id="A0AAW1FU37"/>
<accession>A0AAW1FU37</accession>
<comment type="caution">
    <text evidence="1">The sequence shown here is derived from an EMBL/GenBank/DDBJ whole genome shotgun (WGS) entry which is preliminary data.</text>
</comment>
<evidence type="ECO:0000313" key="1">
    <source>
        <dbReference type="EMBL" id="KAK9538357.1"/>
    </source>
</evidence>
<reference evidence="1 2" key="1">
    <citation type="journal article" date="2024" name="Genome Biol. Evol.">
        <title>Chromosome-level genome assembly of the viviparous eelpout Zoarces viviparus.</title>
        <authorList>
            <person name="Fuhrmann N."/>
            <person name="Brasseur M.V."/>
            <person name="Bakowski C.E."/>
            <person name="Podsiadlowski L."/>
            <person name="Prost S."/>
            <person name="Krehenwinkel H."/>
            <person name="Mayer C."/>
        </authorList>
    </citation>
    <scope>NUCLEOTIDE SEQUENCE [LARGE SCALE GENOMIC DNA]</scope>
    <source>
        <strain evidence="1">NO-MEL_2022_Ind0_liver</strain>
    </source>
</reference>
<proteinExistence type="predicted"/>
<organism evidence="1 2">
    <name type="scientific">Zoarces viviparus</name>
    <name type="common">Viviparous eelpout</name>
    <name type="synonym">Blennius viviparus</name>
    <dbReference type="NCBI Taxonomy" id="48416"/>
    <lineage>
        <taxon>Eukaryota</taxon>
        <taxon>Metazoa</taxon>
        <taxon>Chordata</taxon>
        <taxon>Craniata</taxon>
        <taxon>Vertebrata</taxon>
        <taxon>Euteleostomi</taxon>
        <taxon>Actinopterygii</taxon>
        <taxon>Neopterygii</taxon>
        <taxon>Teleostei</taxon>
        <taxon>Neoteleostei</taxon>
        <taxon>Acanthomorphata</taxon>
        <taxon>Eupercaria</taxon>
        <taxon>Perciformes</taxon>
        <taxon>Cottioidei</taxon>
        <taxon>Zoarcales</taxon>
        <taxon>Zoarcidae</taxon>
        <taxon>Zoarcinae</taxon>
        <taxon>Zoarces</taxon>
    </lineage>
</organism>